<dbReference type="OrthoDB" id="3123364at2759"/>
<dbReference type="InterPro" id="IPR032675">
    <property type="entry name" value="LRR_dom_sf"/>
</dbReference>
<dbReference type="EMBL" id="JABCKI010001105">
    <property type="protein sequence ID" value="KAG5649357.1"/>
    <property type="molecule type" value="Genomic_DNA"/>
</dbReference>
<protein>
    <submittedName>
        <fullName evidence="1">Uncharacterized protein</fullName>
    </submittedName>
</protein>
<dbReference type="SUPFAM" id="SSF52047">
    <property type="entry name" value="RNI-like"/>
    <property type="match status" value="1"/>
</dbReference>
<organism evidence="1 2">
    <name type="scientific">Sphagnurus paluster</name>
    <dbReference type="NCBI Taxonomy" id="117069"/>
    <lineage>
        <taxon>Eukaryota</taxon>
        <taxon>Fungi</taxon>
        <taxon>Dikarya</taxon>
        <taxon>Basidiomycota</taxon>
        <taxon>Agaricomycotina</taxon>
        <taxon>Agaricomycetes</taxon>
        <taxon>Agaricomycetidae</taxon>
        <taxon>Agaricales</taxon>
        <taxon>Tricholomatineae</taxon>
        <taxon>Lyophyllaceae</taxon>
        <taxon>Sphagnurus</taxon>
    </lineage>
</organism>
<proteinExistence type="predicted"/>
<accession>A0A9P7GLY0</accession>
<name>A0A9P7GLY0_9AGAR</name>
<comment type="caution">
    <text evidence="1">The sequence shown here is derived from an EMBL/GenBank/DDBJ whole genome shotgun (WGS) entry which is preliminary data.</text>
</comment>
<keyword evidence="2" id="KW-1185">Reference proteome</keyword>
<evidence type="ECO:0000313" key="2">
    <source>
        <dbReference type="Proteomes" id="UP000717328"/>
    </source>
</evidence>
<dbReference type="Gene3D" id="3.80.10.10">
    <property type="entry name" value="Ribonuclease Inhibitor"/>
    <property type="match status" value="1"/>
</dbReference>
<dbReference type="Proteomes" id="UP000717328">
    <property type="component" value="Unassembled WGS sequence"/>
</dbReference>
<reference evidence="1" key="1">
    <citation type="submission" date="2021-02" db="EMBL/GenBank/DDBJ databases">
        <authorList>
            <person name="Nieuwenhuis M."/>
            <person name="Van De Peppel L.J.J."/>
        </authorList>
    </citation>
    <scope>NUCLEOTIDE SEQUENCE</scope>
    <source>
        <strain evidence="1">D49</strain>
    </source>
</reference>
<evidence type="ECO:0000313" key="1">
    <source>
        <dbReference type="EMBL" id="KAG5649357.1"/>
    </source>
</evidence>
<sequence>MEIAIKSGHPRLLDVMTSSELHLSFVSDCTKIVQLLAPAPNLTSIFLPRCHLTYEQLGSIISSLRDKRLEALHVKLDTTSPGRIIPGLPNLKFLALQYGLEGITYQKASISSTEFVLPFIRPSLRTVRNLLLVFPQPGEGIDTASLGVDGPLPNLRILRLESDRMIAGIPLLPSLFPNLEKLTLLMDGSNPPTYKPDYIPSFAQLTKLTSLSTNLELDASAQDPPLGHGRSLAFFARSLNRRIAPTHELVAQCKALRHVYWYITDDMGGICHHFGVVDTGTPVREREERKVVIGWNWWMADGFKRMRSDPLPEGIVNLDPEMNAKCWSYYGP</sequence>
<gene>
    <name evidence="1" type="ORF">H0H81_004339</name>
</gene>
<reference evidence="1" key="2">
    <citation type="submission" date="2021-10" db="EMBL/GenBank/DDBJ databases">
        <title>Phylogenomics reveals ancestral predisposition of the termite-cultivated fungus Termitomyces towards a domesticated lifestyle.</title>
        <authorList>
            <person name="Auxier B."/>
            <person name="Grum-Grzhimaylo A."/>
            <person name="Cardenas M.E."/>
            <person name="Lodge J.D."/>
            <person name="Laessoe T."/>
            <person name="Pedersen O."/>
            <person name="Smith M.E."/>
            <person name="Kuyper T.W."/>
            <person name="Franco-Molano E.A."/>
            <person name="Baroni T.J."/>
            <person name="Aanen D.K."/>
        </authorList>
    </citation>
    <scope>NUCLEOTIDE SEQUENCE</scope>
    <source>
        <strain evidence="1">D49</strain>
    </source>
</reference>
<dbReference type="AlphaFoldDB" id="A0A9P7GLY0"/>